<proteinExistence type="predicted"/>
<accession>A0ABP7P8L0</accession>
<dbReference type="EMBL" id="BAAAZC010000004">
    <property type="protein sequence ID" value="GAA3960408.1"/>
    <property type="molecule type" value="Genomic_DNA"/>
</dbReference>
<sequence length="229" mass="26310">MIKRYRYIIKLIQADKAEELSKLVAYPLKRENPLKDIANAKEFIAYYPVMFDAAFKKKLSGFRGSAVMEQHGNFGLVGEEFSGEMWLNEKGLIMSVNYISKREQDLKDQLTKSIQSKMHPSINHWDQNVLVLQSPKLLIRIDRTIGNNIRYASWSKGRPTSEKPDLVLNNGLEEAQGTMGGWTYTFKSGDWTYVIDDVEMCEKDDQCGYFLNLSFKGQDKSSTKLKSIK</sequence>
<gene>
    <name evidence="1" type="ORF">GCM10022210_05160</name>
</gene>
<protein>
    <submittedName>
        <fullName evidence="1">Uncharacterized protein</fullName>
    </submittedName>
</protein>
<organism evidence="1 2">
    <name type="scientific">Mucilaginibacter dorajii</name>
    <dbReference type="NCBI Taxonomy" id="692994"/>
    <lineage>
        <taxon>Bacteria</taxon>
        <taxon>Pseudomonadati</taxon>
        <taxon>Bacteroidota</taxon>
        <taxon>Sphingobacteriia</taxon>
        <taxon>Sphingobacteriales</taxon>
        <taxon>Sphingobacteriaceae</taxon>
        <taxon>Mucilaginibacter</taxon>
    </lineage>
</organism>
<reference evidence="2" key="1">
    <citation type="journal article" date="2019" name="Int. J. Syst. Evol. Microbiol.">
        <title>The Global Catalogue of Microorganisms (GCM) 10K type strain sequencing project: providing services to taxonomists for standard genome sequencing and annotation.</title>
        <authorList>
            <consortium name="The Broad Institute Genomics Platform"/>
            <consortium name="The Broad Institute Genome Sequencing Center for Infectious Disease"/>
            <person name="Wu L."/>
            <person name="Ma J."/>
        </authorList>
    </citation>
    <scope>NUCLEOTIDE SEQUENCE [LARGE SCALE GENOMIC DNA]</scope>
    <source>
        <strain evidence="2">JCM 16601</strain>
    </source>
</reference>
<dbReference type="Proteomes" id="UP001500742">
    <property type="component" value="Unassembled WGS sequence"/>
</dbReference>
<comment type="caution">
    <text evidence="1">The sequence shown here is derived from an EMBL/GenBank/DDBJ whole genome shotgun (WGS) entry which is preliminary data.</text>
</comment>
<name>A0ABP7P8L0_9SPHI</name>
<evidence type="ECO:0000313" key="2">
    <source>
        <dbReference type="Proteomes" id="UP001500742"/>
    </source>
</evidence>
<keyword evidence="2" id="KW-1185">Reference proteome</keyword>
<evidence type="ECO:0000313" key="1">
    <source>
        <dbReference type="EMBL" id="GAA3960408.1"/>
    </source>
</evidence>